<evidence type="ECO:0000313" key="4">
    <source>
        <dbReference type="Proteomes" id="UP000198832"/>
    </source>
</evidence>
<evidence type="ECO:0000256" key="1">
    <source>
        <dbReference type="SAM" id="MobiDB-lite"/>
    </source>
</evidence>
<keyword evidence="2" id="KW-0472">Membrane</keyword>
<feature type="transmembrane region" description="Helical" evidence="2">
    <location>
        <begin position="20"/>
        <end position="44"/>
    </location>
</feature>
<sequence>MGVRSVTNGFPVHTGRVTLVVFAGIALLGVVALGLIVVVGTRMVRNPDESSGSMADAFGSFIDVFDPARARADRDLDSKEHQGEAAPSPDDDDRPVTVDLRSGTARIRRTPPRT</sequence>
<dbReference type="STRING" id="574651.SAMN04487968_104125"/>
<organism evidence="3 4">
    <name type="scientific">Nocardioides terrae</name>
    <dbReference type="NCBI Taxonomy" id="574651"/>
    <lineage>
        <taxon>Bacteria</taxon>
        <taxon>Bacillati</taxon>
        <taxon>Actinomycetota</taxon>
        <taxon>Actinomycetes</taxon>
        <taxon>Propionibacteriales</taxon>
        <taxon>Nocardioidaceae</taxon>
        <taxon>Nocardioides</taxon>
    </lineage>
</organism>
<feature type="region of interest" description="Disordered" evidence="1">
    <location>
        <begin position="72"/>
        <end position="114"/>
    </location>
</feature>
<feature type="compositionally biased region" description="Basic and acidic residues" evidence="1">
    <location>
        <begin position="72"/>
        <end position="83"/>
    </location>
</feature>
<dbReference type="EMBL" id="FOLB01000004">
    <property type="protein sequence ID" value="SFC16911.1"/>
    <property type="molecule type" value="Genomic_DNA"/>
</dbReference>
<evidence type="ECO:0000256" key="2">
    <source>
        <dbReference type="SAM" id="Phobius"/>
    </source>
</evidence>
<dbReference type="Proteomes" id="UP000198832">
    <property type="component" value="Unassembled WGS sequence"/>
</dbReference>
<name>A0A1I1GZE3_9ACTN</name>
<protein>
    <submittedName>
        <fullName evidence="3">Uncharacterized protein</fullName>
    </submittedName>
</protein>
<keyword evidence="2" id="KW-1133">Transmembrane helix</keyword>
<proteinExistence type="predicted"/>
<dbReference type="AlphaFoldDB" id="A0A1I1GZE3"/>
<accession>A0A1I1GZE3</accession>
<evidence type="ECO:0000313" key="3">
    <source>
        <dbReference type="EMBL" id="SFC16911.1"/>
    </source>
</evidence>
<keyword evidence="4" id="KW-1185">Reference proteome</keyword>
<gene>
    <name evidence="3" type="ORF">SAMN04487968_104125</name>
</gene>
<keyword evidence="2" id="KW-0812">Transmembrane</keyword>
<reference evidence="3 4" key="1">
    <citation type="submission" date="2016-10" db="EMBL/GenBank/DDBJ databases">
        <authorList>
            <person name="de Groot N.N."/>
        </authorList>
    </citation>
    <scope>NUCLEOTIDE SEQUENCE [LARGE SCALE GENOMIC DNA]</scope>
    <source>
        <strain evidence="3 4">CGMCC 1.7056</strain>
    </source>
</reference>